<name>A0A251QZW5_PRUPE</name>
<gene>
    <name evidence="2" type="ORF">PRUPE_1G192300</name>
</gene>
<dbReference type="EMBL" id="CM007651">
    <property type="protein sequence ID" value="ONI29308.1"/>
    <property type="molecule type" value="Genomic_DNA"/>
</dbReference>
<evidence type="ECO:0000313" key="3">
    <source>
        <dbReference type="Proteomes" id="UP000006882"/>
    </source>
</evidence>
<proteinExistence type="predicted"/>
<protein>
    <recommendedName>
        <fullName evidence="4">Late embryogenesis abundant protein LEA-2 subgroup domain-containing protein</fullName>
    </recommendedName>
</protein>
<keyword evidence="1" id="KW-0472">Membrane</keyword>
<keyword evidence="1" id="KW-0812">Transmembrane</keyword>
<keyword evidence="3" id="KW-1185">Reference proteome</keyword>
<dbReference type="Proteomes" id="UP000006882">
    <property type="component" value="Chromosome G1"/>
</dbReference>
<dbReference type="AlphaFoldDB" id="A0A251QZW5"/>
<accession>A0A251QZW5</accession>
<evidence type="ECO:0000313" key="2">
    <source>
        <dbReference type="EMBL" id="ONI29308.1"/>
    </source>
</evidence>
<feature type="transmembrane region" description="Helical" evidence="1">
    <location>
        <begin position="17"/>
        <end position="37"/>
    </location>
</feature>
<dbReference type="PROSITE" id="PS51257">
    <property type="entry name" value="PROKAR_LIPOPROTEIN"/>
    <property type="match status" value="1"/>
</dbReference>
<evidence type="ECO:0000256" key="1">
    <source>
        <dbReference type="SAM" id="Phobius"/>
    </source>
</evidence>
<reference evidence="2 3" key="1">
    <citation type="journal article" date="2013" name="Nat. Genet.">
        <title>The high-quality draft genome of peach (Prunus persica) identifies unique patterns of genetic diversity, domestication and genome evolution.</title>
        <authorList>
            <consortium name="International Peach Genome Initiative"/>
            <person name="Verde I."/>
            <person name="Abbott A.G."/>
            <person name="Scalabrin S."/>
            <person name="Jung S."/>
            <person name="Shu S."/>
            <person name="Marroni F."/>
            <person name="Zhebentyayeva T."/>
            <person name="Dettori M.T."/>
            <person name="Grimwood J."/>
            <person name="Cattonaro F."/>
            <person name="Zuccolo A."/>
            <person name="Rossini L."/>
            <person name="Jenkins J."/>
            <person name="Vendramin E."/>
            <person name="Meisel L.A."/>
            <person name="Decroocq V."/>
            <person name="Sosinski B."/>
            <person name="Prochnik S."/>
            <person name="Mitros T."/>
            <person name="Policriti A."/>
            <person name="Cipriani G."/>
            <person name="Dondini L."/>
            <person name="Ficklin S."/>
            <person name="Goodstein D.M."/>
            <person name="Xuan P."/>
            <person name="Del Fabbro C."/>
            <person name="Aramini V."/>
            <person name="Copetti D."/>
            <person name="Gonzalez S."/>
            <person name="Horner D.S."/>
            <person name="Falchi R."/>
            <person name="Lucas S."/>
            <person name="Mica E."/>
            <person name="Maldonado J."/>
            <person name="Lazzari B."/>
            <person name="Bielenberg D."/>
            <person name="Pirona R."/>
            <person name="Miculan M."/>
            <person name="Barakat A."/>
            <person name="Testolin R."/>
            <person name="Stella A."/>
            <person name="Tartarini S."/>
            <person name="Tonutti P."/>
            <person name="Arus P."/>
            <person name="Orellana A."/>
            <person name="Wells C."/>
            <person name="Main D."/>
            <person name="Vizzotto G."/>
            <person name="Silva H."/>
            <person name="Salamini F."/>
            <person name="Schmutz J."/>
            <person name="Morgante M."/>
            <person name="Rokhsar D.S."/>
        </authorList>
    </citation>
    <scope>NUCLEOTIDE SEQUENCE [LARGE SCALE GENOMIC DNA]</scope>
    <source>
        <strain evidence="3">cv. Nemared</strain>
    </source>
</reference>
<sequence length="239" mass="26433">MEEAAKRLLSKKREEKVWPILLIVGIFACMFILWYLMALQQRLLDMRFPEFRLDSVVVSPCPLTPSLAVAASAGGSSNNSNWYLTATWDLSLVFINPNHIMGVSYNSFRAGLLYGDKEKKDKLILAMTPLPLPPLNKMSQTTINFSLAMVRSYVGEDMANELRMGGGSGGCYGAARLGVKLFGELTFTVPPQGSFSRDLWSQQSARTTGIFCGLFPPHYNGTDQGGECEGFYSQTPCRC</sequence>
<keyword evidence="1" id="KW-1133">Transmembrane helix</keyword>
<dbReference type="Gramene" id="ONI29308">
    <property type="protein sequence ID" value="ONI29308"/>
    <property type="gene ID" value="PRUPE_1G192300"/>
</dbReference>
<organism evidence="2 3">
    <name type="scientific">Prunus persica</name>
    <name type="common">Peach</name>
    <name type="synonym">Amygdalus persica</name>
    <dbReference type="NCBI Taxonomy" id="3760"/>
    <lineage>
        <taxon>Eukaryota</taxon>
        <taxon>Viridiplantae</taxon>
        <taxon>Streptophyta</taxon>
        <taxon>Embryophyta</taxon>
        <taxon>Tracheophyta</taxon>
        <taxon>Spermatophyta</taxon>
        <taxon>Magnoliopsida</taxon>
        <taxon>eudicotyledons</taxon>
        <taxon>Gunneridae</taxon>
        <taxon>Pentapetalae</taxon>
        <taxon>rosids</taxon>
        <taxon>fabids</taxon>
        <taxon>Rosales</taxon>
        <taxon>Rosaceae</taxon>
        <taxon>Amygdaloideae</taxon>
        <taxon>Amygdaleae</taxon>
        <taxon>Prunus</taxon>
    </lineage>
</organism>
<evidence type="ECO:0008006" key="4">
    <source>
        <dbReference type="Google" id="ProtNLM"/>
    </source>
</evidence>